<dbReference type="AlphaFoldDB" id="A0AAN9XUL6"/>
<comment type="caution">
    <text evidence="2">The sequence shown here is derived from an EMBL/GenBank/DDBJ whole genome shotgun (WGS) entry which is preliminary data.</text>
</comment>
<feature type="compositionally biased region" description="Polar residues" evidence="1">
    <location>
        <begin position="30"/>
        <end position="49"/>
    </location>
</feature>
<sequence length="121" mass="12945">MGARHTNVRCTMGGSEESTKGTRKIDGGSLVTSPQEVVPNPTVSTTANFGDNITNGDTISAQSTNLGETKVAILNNIYSPWLIATNQNEKGHAHAFKENLKGECIRQQPIMQKGTLNFLGS</sequence>
<protein>
    <submittedName>
        <fullName evidence="2">Uncharacterized protein</fullName>
    </submittedName>
</protein>
<feature type="compositionally biased region" description="Basic and acidic residues" evidence="1">
    <location>
        <begin position="17"/>
        <end position="26"/>
    </location>
</feature>
<feature type="region of interest" description="Disordered" evidence="1">
    <location>
        <begin position="1"/>
        <end position="49"/>
    </location>
</feature>
<dbReference type="EMBL" id="JAYMYS010000001">
    <property type="protein sequence ID" value="KAK7410521.1"/>
    <property type="molecule type" value="Genomic_DNA"/>
</dbReference>
<dbReference type="Proteomes" id="UP001386955">
    <property type="component" value="Unassembled WGS sequence"/>
</dbReference>
<gene>
    <name evidence="2" type="ORF">VNO78_01360</name>
</gene>
<reference evidence="2 3" key="1">
    <citation type="submission" date="2024-01" db="EMBL/GenBank/DDBJ databases">
        <title>The genomes of 5 underutilized Papilionoideae crops provide insights into root nodulation and disease resistanc.</title>
        <authorList>
            <person name="Jiang F."/>
        </authorList>
    </citation>
    <scope>NUCLEOTIDE SEQUENCE [LARGE SCALE GENOMIC DNA]</scope>
    <source>
        <strain evidence="2">DUOXIRENSHENG_FW03</strain>
        <tissue evidence="2">Leaves</tissue>
    </source>
</reference>
<name>A0AAN9XUL6_PSOTE</name>
<accession>A0AAN9XUL6</accession>
<keyword evidence="3" id="KW-1185">Reference proteome</keyword>
<organism evidence="2 3">
    <name type="scientific">Psophocarpus tetragonolobus</name>
    <name type="common">Winged bean</name>
    <name type="synonym">Dolichos tetragonolobus</name>
    <dbReference type="NCBI Taxonomy" id="3891"/>
    <lineage>
        <taxon>Eukaryota</taxon>
        <taxon>Viridiplantae</taxon>
        <taxon>Streptophyta</taxon>
        <taxon>Embryophyta</taxon>
        <taxon>Tracheophyta</taxon>
        <taxon>Spermatophyta</taxon>
        <taxon>Magnoliopsida</taxon>
        <taxon>eudicotyledons</taxon>
        <taxon>Gunneridae</taxon>
        <taxon>Pentapetalae</taxon>
        <taxon>rosids</taxon>
        <taxon>fabids</taxon>
        <taxon>Fabales</taxon>
        <taxon>Fabaceae</taxon>
        <taxon>Papilionoideae</taxon>
        <taxon>50 kb inversion clade</taxon>
        <taxon>NPAAA clade</taxon>
        <taxon>indigoferoid/millettioid clade</taxon>
        <taxon>Phaseoleae</taxon>
        <taxon>Psophocarpus</taxon>
    </lineage>
</organism>
<evidence type="ECO:0000256" key="1">
    <source>
        <dbReference type="SAM" id="MobiDB-lite"/>
    </source>
</evidence>
<evidence type="ECO:0000313" key="3">
    <source>
        <dbReference type="Proteomes" id="UP001386955"/>
    </source>
</evidence>
<evidence type="ECO:0000313" key="2">
    <source>
        <dbReference type="EMBL" id="KAK7410521.1"/>
    </source>
</evidence>
<proteinExistence type="predicted"/>